<feature type="region of interest" description="Disordered" evidence="1">
    <location>
        <begin position="33"/>
        <end position="87"/>
    </location>
</feature>
<dbReference type="RefSeq" id="WP_343782283.1">
    <property type="nucleotide sequence ID" value="NZ_BAAACZ010000009.1"/>
</dbReference>
<feature type="transmembrane region" description="Helical" evidence="2">
    <location>
        <begin position="6"/>
        <end position="26"/>
    </location>
</feature>
<proteinExistence type="predicted"/>
<evidence type="ECO:0000313" key="3">
    <source>
        <dbReference type="EMBL" id="GAA0457537.1"/>
    </source>
</evidence>
<evidence type="ECO:0000256" key="1">
    <source>
        <dbReference type="SAM" id="MobiDB-lite"/>
    </source>
</evidence>
<accession>A0ABN0ZT80</accession>
<keyword evidence="2" id="KW-1133">Transmembrane helix</keyword>
<comment type="caution">
    <text evidence="3">The sequence shown here is derived from an EMBL/GenBank/DDBJ whole genome shotgun (WGS) entry which is preliminary data.</text>
</comment>
<reference evidence="3 4" key="1">
    <citation type="journal article" date="2019" name="Int. J. Syst. Evol. Microbiol.">
        <title>The Global Catalogue of Microorganisms (GCM) 10K type strain sequencing project: providing services to taxonomists for standard genome sequencing and annotation.</title>
        <authorList>
            <consortium name="The Broad Institute Genomics Platform"/>
            <consortium name="The Broad Institute Genome Sequencing Center for Infectious Disease"/>
            <person name="Wu L."/>
            <person name="Ma J."/>
        </authorList>
    </citation>
    <scope>NUCLEOTIDE SEQUENCE [LARGE SCALE GENOMIC DNA]</scope>
    <source>
        <strain evidence="3 4">JCM 14193</strain>
    </source>
</reference>
<name>A0ABN0ZT80_9BACI</name>
<protein>
    <submittedName>
        <fullName evidence="3">Uncharacterized protein</fullName>
    </submittedName>
</protein>
<keyword evidence="2" id="KW-0472">Membrane</keyword>
<evidence type="ECO:0000313" key="4">
    <source>
        <dbReference type="Proteomes" id="UP001500740"/>
    </source>
</evidence>
<evidence type="ECO:0000256" key="2">
    <source>
        <dbReference type="SAM" id="Phobius"/>
    </source>
</evidence>
<keyword evidence="2" id="KW-0812">Transmembrane</keyword>
<sequence length="161" mass="18031">MGGLFEVIVGNIFIIIAVLVGLLSLFQREQKGGERQDRPPVFGENIPKTPNRDQAEQAMETVQQKNQEKLDEISSQTSSWYEAMQDSKERLEEVETQALDSIQSEAIGGMDAIKSGSLADEDRPTISRVSVYHNITRKRIVESVIMAEVLGKPKSKKQRTI</sequence>
<gene>
    <name evidence="3" type="ORF">GCM10008935_10670</name>
</gene>
<keyword evidence="4" id="KW-1185">Reference proteome</keyword>
<dbReference type="Proteomes" id="UP001500740">
    <property type="component" value="Unassembled WGS sequence"/>
</dbReference>
<organism evidence="3 4">
    <name type="scientific">Alkalibacillus silvisoli</name>
    <dbReference type="NCBI Taxonomy" id="392823"/>
    <lineage>
        <taxon>Bacteria</taxon>
        <taxon>Bacillati</taxon>
        <taxon>Bacillota</taxon>
        <taxon>Bacilli</taxon>
        <taxon>Bacillales</taxon>
        <taxon>Bacillaceae</taxon>
        <taxon>Alkalibacillus</taxon>
    </lineage>
</organism>
<dbReference type="EMBL" id="BAAACZ010000009">
    <property type="protein sequence ID" value="GAA0457537.1"/>
    <property type="molecule type" value="Genomic_DNA"/>
</dbReference>